<dbReference type="Proteomes" id="UP000054166">
    <property type="component" value="Unassembled WGS sequence"/>
</dbReference>
<protein>
    <submittedName>
        <fullName evidence="2">Uncharacterized protein</fullName>
    </submittedName>
</protein>
<proteinExistence type="predicted"/>
<evidence type="ECO:0000256" key="1">
    <source>
        <dbReference type="SAM" id="SignalP"/>
    </source>
</evidence>
<dbReference type="HOGENOM" id="CLU_781008_0_0_1"/>
<accession>A0A0C3AMA9</accession>
<dbReference type="EMBL" id="KN833052">
    <property type="protein sequence ID" value="KIM75038.1"/>
    <property type="molecule type" value="Genomic_DNA"/>
</dbReference>
<feature type="signal peptide" evidence="1">
    <location>
        <begin position="1"/>
        <end position="21"/>
    </location>
</feature>
<dbReference type="InParanoid" id="A0A0C3AMA9"/>
<organism evidence="2 3">
    <name type="scientific">Piloderma croceum (strain F 1598)</name>
    <dbReference type="NCBI Taxonomy" id="765440"/>
    <lineage>
        <taxon>Eukaryota</taxon>
        <taxon>Fungi</taxon>
        <taxon>Dikarya</taxon>
        <taxon>Basidiomycota</taxon>
        <taxon>Agaricomycotina</taxon>
        <taxon>Agaricomycetes</taxon>
        <taxon>Agaricomycetidae</taxon>
        <taxon>Atheliales</taxon>
        <taxon>Atheliaceae</taxon>
        <taxon>Piloderma</taxon>
    </lineage>
</organism>
<reference evidence="3" key="2">
    <citation type="submission" date="2015-01" db="EMBL/GenBank/DDBJ databases">
        <title>Evolutionary Origins and Diversification of the Mycorrhizal Mutualists.</title>
        <authorList>
            <consortium name="DOE Joint Genome Institute"/>
            <consortium name="Mycorrhizal Genomics Consortium"/>
            <person name="Kohler A."/>
            <person name="Kuo A."/>
            <person name="Nagy L.G."/>
            <person name="Floudas D."/>
            <person name="Copeland A."/>
            <person name="Barry K.W."/>
            <person name="Cichocki N."/>
            <person name="Veneault-Fourrey C."/>
            <person name="LaButti K."/>
            <person name="Lindquist E.A."/>
            <person name="Lipzen A."/>
            <person name="Lundell T."/>
            <person name="Morin E."/>
            <person name="Murat C."/>
            <person name="Riley R."/>
            <person name="Ohm R."/>
            <person name="Sun H."/>
            <person name="Tunlid A."/>
            <person name="Henrissat B."/>
            <person name="Grigoriev I.V."/>
            <person name="Hibbett D.S."/>
            <person name="Martin F."/>
        </authorList>
    </citation>
    <scope>NUCLEOTIDE SEQUENCE [LARGE SCALE GENOMIC DNA]</scope>
    <source>
        <strain evidence="3">F 1598</strain>
    </source>
</reference>
<name>A0A0C3AMA9_PILCF</name>
<reference evidence="2 3" key="1">
    <citation type="submission" date="2014-04" db="EMBL/GenBank/DDBJ databases">
        <authorList>
            <consortium name="DOE Joint Genome Institute"/>
            <person name="Kuo A."/>
            <person name="Tarkka M."/>
            <person name="Buscot F."/>
            <person name="Kohler A."/>
            <person name="Nagy L.G."/>
            <person name="Floudas D."/>
            <person name="Copeland A."/>
            <person name="Barry K.W."/>
            <person name="Cichocki N."/>
            <person name="Veneault-Fourrey C."/>
            <person name="LaButti K."/>
            <person name="Lindquist E.A."/>
            <person name="Lipzen A."/>
            <person name="Lundell T."/>
            <person name="Morin E."/>
            <person name="Murat C."/>
            <person name="Sun H."/>
            <person name="Tunlid A."/>
            <person name="Henrissat B."/>
            <person name="Grigoriev I.V."/>
            <person name="Hibbett D.S."/>
            <person name="Martin F."/>
            <person name="Nordberg H.P."/>
            <person name="Cantor M.N."/>
            <person name="Hua S.X."/>
        </authorList>
    </citation>
    <scope>NUCLEOTIDE SEQUENCE [LARGE SCALE GENOMIC DNA]</scope>
    <source>
        <strain evidence="2 3">F 1598</strain>
    </source>
</reference>
<evidence type="ECO:0000313" key="3">
    <source>
        <dbReference type="Proteomes" id="UP000054166"/>
    </source>
</evidence>
<gene>
    <name evidence="2" type="ORF">PILCRDRAFT_92343</name>
</gene>
<keyword evidence="1" id="KW-0732">Signal</keyword>
<keyword evidence="3" id="KW-1185">Reference proteome</keyword>
<sequence length="355" mass="40308">MPISKPLVILTLLASADLLFTSRFKETSHVDEAFSLEPSRGFKFKEVSLSCKEVVTVAKWLEDLKWVKDLHKCIKWLSLPREGHKLWHNWVLKHIQPDLNKLIEAALTAKRIHLLTLAEQSPGWPALNNYASNAYVPVALELLGEDALGPNLVVVLKLGVGLVIPQLMKEVAMKKKKAIFKQQWTELFSKRASKKLKKKHVKHVDPKDLCKLTVTITAFQRACSNHFQEEAQKLEPKVAHFMGLLEEVSTFKTSVPQEVQQLLKGHKAATRKGKKYRKSKVKLSGSSTNEIEACKLMLQDHFNKMANTHLDMLNLKFKKVLLNMEALDNAGDLGVAKFRKLLRKDLNTLLQMPDS</sequence>
<feature type="chain" id="PRO_5002172339" evidence="1">
    <location>
        <begin position="22"/>
        <end position="355"/>
    </location>
</feature>
<dbReference type="AlphaFoldDB" id="A0A0C3AMA9"/>
<evidence type="ECO:0000313" key="2">
    <source>
        <dbReference type="EMBL" id="KIM75038.1"/>
    </source>
</evidence>